<organism evidence="2">
    <name type="scientific">uncultured bacterium CSL142</name>
    <dbReference type="NCBI Taxonomy" id="1091569"/>
    <lineage>
        <taxon>Bacteria</taxon>
        <taxon>environmental samples</taxon>
    </lineage>
</organism>
<feature type="region of interest" description="Disordered" evidence="1">
    <location>
        <begin position="1"/>
        <end position="28"/>
    </location>
</feature>
<sequence length="93" mass="9908">MTDFPSTTPFGLALGTDSPCTDERGAGNLGLSASGPFTRFIATHVSIRTSDTSSNPYESPSQAYRTLSYHSCIPFNPLTEPLSVAYTTDELVA</sequence>
<dbReference type="AlphaFoldDB" id="G4WVL3"/>
<reference evidence="2" key="2">
    <citation type="journal article" date="2011" name="J. Bacteriol.">
        <title>Long-chain N-acyl amino acid synthases are linked to the putative PEP-CTERM/exosortase protein-sorting system in Gram-negative bacteria.</title>
        <authorList>
            <person name="Craig J.W."/>
            <person name="Cherry M.A."/>
            <person name="Brady S.F."/>
        </authorList>
    </citation>
    <scope>NUCLEOTIDE SEQUENCE</scope>
</reference>
<evidence type="ECO:0000256" key="1">
    <source>
        <dbReference type="SAM" id="MobiDB-lite"/>
    </source>
</evidence>
<protein>
    <submittedName>
        <fullName evidence="2">Uncharacterized protein</fullName>
    </submittedName>
</protein>
<accession>G4WVL3</accession>
<proteinExistence type="predicted"/>
<reference evidence="2" key="1">
    <citation type="journal article" date="2007" name="J. Bacteriol.">
        <title>Cyclic AMP directly activates NasP, an N-acyl amino acid antibiotic biosynthetic enzyme cloned from an uncultured beta-proteobacterium.</title>
        <authorList>
            <person name="Clardy J."/>
            <person name="Brady S.F."/>
        </authorList>
    </citation>
    <scope>NUCLEOTIDE SEQUENCE</scope>
</reference>
<evidence type="ECO:0000313" key="2">
    <source>
        <dbReference type="EMBL" id="AEQ20465.1"/>
    </source>
</evidence>
<dbReference type="EMBL" id="JF429411">
    <property type="protein sequence ID" value="AEQ20465.1"/>
    <property type="molecule type" value="Genomic_DNA"/>
</dbReference>
<name>G4WVL3_9BACT</name>